<dbReference type="CDD" id="cd13138">
    <property type="entry name" value="MATE_yoeA_like"/>
    <property type="match status" value="1"/>
</dbReference>
<dbReference type="RefSeq" id="WP_159116143.1">
    <property type="nucleotide sequence ID" value="NZ_CAKJVE010000004.1"/>
</dbReference>
<evidence type="ECO:0000256" key="4">
    <source>
        <dbReference type="ARBA" id="ARBA00022692"/>
    </source>
</evidence>
<keyword evidence="5 7" id="KW-1133">Transmembrane helix</keyword>
<keyword evidence="3" id="KW-1003">Cell membrane</keyword>
<accession>A0A650MDF1</accession>
<keyword evidence="2" id="KW-0813">Transport</keyword>
<dbReference type="InterPro" id="IPR048279">
    <property type="entry name" value="MdtK-like"/>
</dbReference>
<evidence type="ECO:0000313" key="9">
    <source>
        <dbReference type="EMBL" id="VCT84247.1"/>
    </source>
</evidence>
<feature type="transmembrane region" description="Helical" evidence="7">
    <location>
        <begin position="132"/>
        <end position="153"/>
    </location>
</feature>
<protein>
    <submittedName>
        <fullName evidence="8">Drug/sodium antiporter, MATE family</fullName>
    </submittedName>
    <submittedName>
        <fullName evidence="9">Putative FMN/FAD exporter YeeO</fullName>
    </submittedName>
</protein>
<dbReference type="AlphaFoldDB" id="A0A650MDF1"/>
<dbReference type="EMBL" id="CAKJVE010000004">
    <property type="protein sequence ID" value="CAG9708494.1"/>
    <property type="molecule type" value="Genomic_DNA"/>
</dbReference>
<feature type="transmembrane region" description="Helical" evidence="7">
    <location>
        <begin position="43"/>
        <end position="72"/>
    </location>
</feature>
<name>A0A650MDF1_9CLOT</name>
<evidence type="ECO:0000256" key="2">
    <source>
        <dbReference type="ARBA" id="ARBA00022448"/>
    </source>
</evidence>
<dbReference type="PANTHER" id="PTHR43549:SF3">
    <property type="entry name" value="MULTIDRUG RESISTANCE PROTEIN YPNP-RELATED"/>
    <property type="match status" value="1"/>
</dbReference>
<evidence type="ECO:0000256" key="1">
    <source>
        <dbReference type="ARBA" id="ARBA00004651"/>
    </source>
</evidence>
<evidence type="ECO:0000256" key="5">
    <source>
        <dbReference type="ARBA" id="ARBA00022989"/>
    </source>
</evidence>
<dbReference type="GO" id="GO:0042910">
    <property type="term" value="F:xenobiotic transmembrane transporter activity"/>
    <property type="evidence" value="ECO:0007669"/>
    <property type="project" value="InterPro"/>
</dbReference>
<reference evidence="9 10" key="1">
    <citation type="submission" date="2018-06" db="EMBL/GenBank/DDBJ databases">
        <authorList>
            <consortium name="IHU Genomes"/>
        </authorList>
    </citation>
    <scope>NUCLEOTIDE SEQUENCE [LARGE SCALE GENOMIC DNA]</scope>
    <source>
        <strain evidence="9 10">NEC25</strain>
    </source>
</reference>
<reference evidence="8" key="2">
    <citation type="submission" date="2021-10" db="EMBL/GenBank/DDBJ databases">
        <authorList>
            <person name="Mesa V."/>
        </authorList>
    </citation>
    <scope>NUCLEOTIDE SEQUENCE</scope>
    <source>
        <strain evidence="8">CC3_PB</strain>
    </source>
</reference>
<evidence type="ECO:0000256" key="7">
    <source>
        <dbReference type="SAM" id="Phobius"/>
    </source>
</evidence>
<keyword evidence="4 7" id="KW-0812">Transmembrane</keyword>
<evidence type="ECO:0000313" key="10">
    <source>
        <dbReference type="Proteomes" id="UP000431451"/>
    </source>
</evidence>
<dbReference type="InterPro" id="IPR052031">
    <property type="entry name" value="Membrane_Transporter-Flippase"/>
</dbReference>
<evidence type="ECO:0000256" key="3">
    <source>
        <dbReference type="ARBA" id="ARBA00022475"/>
    </source>
</evidence>
<feature type="transmembrane region" description="Helical" evidence="7">
    <location>
        <begin position="192"/>
        <end position="213"/>
    </location>
</feature>
<feature type="transmembrane region" description="Helical" evidence="7">
    <location>
        <begin position="356"/>
        <end position="374"/>
    </location>
</feature>
<sequence>MTKDMTTGNPVKLILFFSIPLLIGNVFQQFYSMVDTIIVGRYVGVQALAAVGVTGSLSFLILGFTFGLTGGFSVIIAQRFGANDEDGLRKSVATSTILSIISTIIITLASMLSAKPVLSLMNTPDDIINDATIYIIIIYAGTCATVFYNMIAGILRSLGDSKTPLYFLILSSILNIILDLFFILNFNMGVRGAAYATVITQGISGILCLIYALKKYPILRLKKEDWIWDKNFALKHLNVGIPMALQFSITATGVMVLQTALNAFGSTVIAAYTAASKVEQIVTQPGISFGTTMATYCGQNLGAGKYDRIKEGVKKGSIITIMVSIIAAVVLFVFGKSLSTLFISSDQIEALNYSKQYLNTVAAFLPILGMLFIYRNSLQGIGDAFIPMMAGVAELVAMVIVAFTLPAFIGYIGICLASPFAWIGATIPMAIKYRILIKRMLIEKTE</sequence>
<feature type="transmembrane region" description="Helical" evidence="7">
    <location>
        <begin position="92"/>
        <end position="112"/>
    </location>
</feature>
<dbReference type="PANTHER" id="PTHR43549">
    <property type="entry name" value="MULTIDRUG RESISTANCE PROTEIN YPNP-RELATED"/>
    <property type="match status" value="1"/>
</dbReference>
<dbReference type="InterPro" id="IPR002528">
    <property type="entry name" value="MATE_fam"/>
</dbReference>
<dbReference type="Proteomes" id="UP000789738">
    <property type="component" value="Unassembled WGS sequence"/>
</dbReference>
<comment type="subcellular location">
    <subcellularLocation>
        <location evidence="1">Cell membrane</location>
        <topology evidence="1">Multi-pass membrane protein</topology>
    </subcellularLocation>
</comment>
<dbReference type="GO" id="GO:0005886">
    <property type="term" value="C:plasma membrane"/>
    <property type="evidence" value="ECO:0007669"/>
    <property type="project" value="UniProtKB-SubCell"/>
</dbReference>
<evidence type="ECO:0000256" key="6">
    <source>
        <dbReference type="ARBA" id="ARBA00023136"/>
    </source>
</evidence>
<evidence type="ECO:0000313" key="8">
    <source>
        <dbReference type="EMBL" id="CAG9708494.1"/>
    </source>
</evidence>
<feature type="transmembrane region" description="Helical" evidence="7">
    <location>
        <begin position="318"/>
        <end position="344"/>
    </location>
</feature>
<keyword evidence="6 7" id="KW-0472">Membrane</keyword>
<dbReference type="Proteomes" id="UP000431451">
    <property type="component" value="Unassembled WGS sequence"/>
</dbReference>
<organism evidence="9 10">
    <name type="scientific">Clostridium neonatale</name>
    <dbReference type="NCBI Taxonomy" id="137838"/>
    <lineage>
        <taxon>Bacteria</taxon>
        <taxon>Bacillati</taxon>
        <taxon>Bacillota</taxon>
        <taxon>Clostridia</taxon>
        <taxon>Eubacteriales</taxon>
        <taxon>Clostridiaceae</taxon>
        <taxon>Clostridium</taxon>
    </lineage>
</organism>
<dbReference type="PIRSF" id="PIRSF006603">
    <property type="entry name" value="DinF"/>
    <property type="match status" value="1"/>
</dbReference>
<feature type="transmembrane region" description="Helical" evidence="7">
    <location>
        <begin position="165"/>
        <end position="186"/>
    </location>
</feature>
<feature type="transmembrane region" description="Helical" evidence="7">
    <location>
        <begin position="411"/>
        <end position="431"/>
    </location>
</feature>
<feature type="transmembrane region" description="Helical" evidence="7">
    <location>
        <begin position="386"/>
        <end position="405"/>
    </location>
</feature>
<dbReference type="NCBIfam" id="TIGR00797">
    <property type="entry name" value="matE"/>
    <property type="match status" value="1"/>
</dbReference>
<dbReference type="Pfam" id="PF01554">
    <property type="entry name" value="MatE"/>
    <property type="match status" value="2"/>
</dbReference>
<dbReference type="GO" id="GO:0015297">
    <property type="term" value="F:antiporter activity"/>
    <property type="evidence" value="ECO:0007669"/>
    <property type="project" value="InterPro"/>
</dbReference>
<feature type="transmembrane region" description="Helical" evidence="7">
    <location>
        <begin position="12"/>
        <end position="31"/>
    </location>
</feature>
<dbReference type="EMBL" id="UWJD01000001">
    <property type="protein sequence ID" value="VCT84247.1"/>
    <property type="molecule type" value="Genomic_DNA"/>
</dbReference>
<gene>
    <name evidence="9" type="primary">yeeO_5</name>
    <name evidence="8" type="ORF">CNEO_43647</name>
    <name evidence="9" type="ORF">CNEONATNEC25_01847</name>
</gene>
<proteinExistence type="predicted"/>